<evidence type="ECO:0000313" key="2">
    <source>
        <dbReference type="EMBL" id="MBP1986889.1"/>
    </source>
</evidence>
<keyword evidence="3" id="KW-1185">Reference proteome</keyword>
<dbReference type="EMBL" id="JAGGLC010000002">
    <property type="protein sequence ID" value="MBP1986889.1"/>
    <property type="molecule type" value="Genomic_DNA"/>
</dbReference>
<comment type="caution">
    <text evidence="2">The sequence shown here is derived from an EMBL/GenBank/DDBJ whole genome shotgun (WGS) entry which is preliminary data.</text>
</comment>
<dbReference type="AlphaFoldDB" id="A0A8T4GVG4"/>
<feature type="transmembrane region" description="Helical" evidence="1">
    <location>
        <begin position="54"/>
        <end position="75"/>
    </location>
</feature>
<name>A0A8T4GVG4_9EURY</name>
<dbReference type="Proteomes" id="UP000823736">
    <property type="component" value="Unassembled WGS sequence"/>
</dbReference>
<feature type="transmembrane region" description="Helical" evidence="1">
    <location>
        <begin position="96"/>
        <end position="123"/>
    </location>
</feature>
<protein>
    <submittedName>
        <fullName evidence="2">ABC-2 type transport system permease protein</fullName>
    </submittedName>
</protein>
<feature type="transmembrane region" description="Helical" evidence="1">
    <location>
        <begin position="238"/>
        <end position="258"/>
    </location>
</feature>
<accession>A0A8T4GVG4</accession>
<feature type="transmembrane region" description="Helical" evidence="1">
    <location>
        <begin position="135"/>
        <end position="159"/>
    </location>
</feature>
<dbReference type="RefSeq" id="WP_209491164.1">
    <property type="nucleotide sequence ID" value="NZ_JAGGLC010000002.1"/>
</dbReference>
<dbReference type="PANTHER" id="PTHR43471">
    <property type="entry name" value="ABC TRANSPORTER PERMEASE"/>
    <property type="match status" value="1"/>
</dbReference>
<reference evidence="2" key="1">
    <citation type="submission" date="2021-03" db="EMBL/GenBank/DDBJ databases">
        <title>Genomic Encyclopedia of Type Strains, Phase IV (KMG-IV): sequencing the most valuable type-strain genomes for metagenomic binning, comparative biology and taxonomic classification.</title>
        <authorList>
            <person name="Goeker M."/>
        </authorList>
    </citation>
    <scope>NUCLEOTIDE SEQUENCE</scope>
    <source>
        <strain evidence="2">DSM 26232</strain>
    </source>
</reference>
<dbReference type="GO" id="GO:0005886">
    <property type="term" value="C:plasma membrane"/>
    <property type="evidence" value="ECO:0007669"/>
    <property type="project" value="UniProtKB-SubCell"/>
</dbReference>
<dbReference type="Pfam" id="PF12679">
    <property type="entry name" value="ABC2_membrane_2"/>
    <property type="match status" value="1"/>
</dbReference>
<evidence type="ECO:0000256" key="1">
    <source>
        <dbReference type="SAM" id="Phobius"/>
    </source>
</evidence>
<dbReference type="GO" id="GO:0140359">
    <property type="term" value="F:ABC-type transporter activity"/>
    <property type="evidence" value="ECO:0007669"/>
    <property type="project" value="InterPro"/>
</dbReference>
<dbReference type="OrthoDB" id="86287at2157"/>
<keyword evidence="1" id="KW-0812">Transmembrane</keyword>
<proteinExistence type="predicted"/>
<keyword evidence="1" id="KW-1133">Transmembrane helix</keyword>
<gene>
    <name evidence="2" type="ORF">J2753_001383</name>
</gene>
<feature type="transmembrane region" description="Helical" evidence="1">
    <location>
        <begin position="20"/>
        <end position="42"/>
    </location>
</feature>
<feature type="transmembrane region" description="Helical" evidence="1">
    <location>
        <begin position="166"/>
        <end position="184"/>
    </location>
</feature>
<sequence length="265" mass="28563">MSLRTVARKYAVDTHRTKAAWAVTALFVVVFGFLGWSGAYSYDGTVQPLRSGGLQMAAAVLIPLATLALGHGAVAGSRESGSLRVLLAFPHSRRDVVAGAFLGRFGAVSVAVGAGLLAAPLAYTVRAGQLPGTDYLVFVGFVLLWTVFTTSLAVGASALVSTGRRAIAGGLGTYLAFMFGWDWLPRQIVRRTYPRDQQYPPPEWVQIWNKLDPISGYVDATSLLLYRPDEPLAVYESMPFLAAVVAVWAVVPMALALWRFPKTDL</sequence>
<evidence type="ECO:0000313" key="3">
    <source>
        <dbReference type="Proteomes" id="UP000823736"/>
    </source>
</evidence>
<keyword evidence="1" id="KW-0472">Membrane</keyword>
<organism evidence="2 3">
    <name type="scientific">Halolamina salifodinae</name>
    <dbReference type="NCBI Taxonomy" id="1202767"/>
    <lineage>
        <taxon>Archaea</taxon>
        <taxon>Methanobacteriati</taxon>
        <taxon>Methanobacteriota</taxon>
        <taxon>Stenosarchaea group</taxon>
        <taxon>Halobacteria</taxon>
        <taxon>Halobacteriales</taxon>
        <taxon>Haloferacaceae</taxon>
    </lineage>
</organism>
<dbReference type="PANTHER" id="PTHR43471:SF1">
    <property type="entry name" value="ABC TRANSPORTER PERMEASE PROTEIN NOSY-RELATED"/>
    <property type="match status" value="1"/>
</dbReference>